<keyword evidence="9 12" id="KW-0472">Membrane</keyword>
<dbReference type="GO" id="GO:0006814">
    <property type="term" value="P:sodium ion transport"/>
    <property type="evidence" value="ECO:0007669"/>
    <property type="project" value="UniProtKB-KW"/>
</dbReference>
<evidence type="ECO:0000256" key="12">
    <source>
        <dbReference type="SAM" id="Phobius"/>
    </source>
</evidence>
<evidence type="ECO:0000256" key="7">
    <source>
        <dbReference type="ARBA" id="ARBA00023053"/>
    </source>
</evidence>
<dbReference type="InterPro" id="IPR038377">
    <property type="entry name" value="Na/Glc_symporter_sf"/>
</dbReference>
<accession>A0AAN8XI45</accession>
<evidence type="ECO:0000256" key="5">
    <source>
        <dbReference type="ARBA" id="ARBA00022692"/>
    </source>
</evidence>
<evidence type="ECO:0000256" key="8">
    <source>
        <dbReference type="ARBA" id="ARBA00023065"/>
    </source>
</evidence>
<keyword evidence="6 12" id="KW-1133">Transmembrane helix</keyword>
<organism evidence="13 14">
    <name type="scientific">Halocaridina rubra</name>
    <name type="common">Hawaiian red shrimp</name>
    <dbReference type="NCBI Taxonomy" id="373956"/>
    <lineage>
        <taxon>Eukaryota</taxon>
        <taxon>Metazoa</taxon>
        <taxon>Ecdysozoa</taxon>
        <taxon>Arthropoda</taxon>
        <taxon>Crustacea</taxon>
        <taxon>Multicrustacea</taxon>
        <taxon>Malacostraca</taxon>
        <taxon>Eumalacostraca</taxon>
        <taxon>Eucarida</taxon>
        <taxon>Decapoda</taxon>
        <taxon>Pleocyemata</taxon>
        <taxon>Caridea</taxon>
        <taxon>Atyoidea</taxon>
        <taxon>Atyidae</taxon>
        <taxon>Halocaridina</taxon>
    </lineage>
</organism>
<dbReference type="PANTHER" id="PTHR42985">
    <property type="entry name" value="SODIUM-COUPLED MONOCARBOXYLATE TRANSPORTER"/>
    <property type="match status" value="1"/>
</dbReference>
<dbReference type="GO" id="GO:0015293">
    <property type="term" value="F:symporter activity"/>
    <property type="evidence" value="ECO:0007669"/>
    <property type="project" value="TreeGrafter"/>
</dbReference>
<reference evidence="13 14" key="1">
    <citation type="submission" date="2023-11" db="EMBL/GenBank/DDBJ databases">
        <title>Halocaridina rubra genome assembly.</title>
        <authorList>
            <person name="Smith C."/>
        </authorList>
    </citation>
    <scope>NUCLEOTIDE SEQUENCE [LARGE SCALE GENOMIC DNA]</scope>
    <source>
        <strain evidence="13">EP-1</strain>
        <tissue evidence="13">Whole</tissue>
    </source>
</reference>
<dbReference type="PANTHER" id="PTHR42985:SF39">
    <property type="entry name" value="GH10366P"/>
    <property type="match status" value="1"/>
</dbReference>
<evidence type="ECO:0000256" key="6">
    <source>
        <dbReference type="ARBA" id="ARBA00022989"/>
    </source>
</evidence>
<dbReference type="Pfam" id="PF00474">
    <property type="entry name" value="SSF"/>
    <property type="match status" value="1"/>
</dbReference>
<dbReference type="Proteomes" id="UP001381693">
    <property type="component" value="Unassembled WGS sequence"/>
</dbReference>
<evidence type="ECO:0000256" key="2">
    <source>
        <dbReference type="ARBA" id="ARBA00006434"/>
    </source>
</evidence>
<protein>
    <recommendedName>
        <fullName evidence="15">Sodium-dependent multivitamin transporter</fullName>
    </recommendedName>
</protein>
<evidence type="ECO:0000256" key="10">
    <source>
        <dbReference type="ARBA" id="ARBA00023201"/>
    </source>
</evidence>
<feature type="transmembrane region" description="Helical" evidence="12">
    <location>
        <begin position="57"/>
        <end position="74"/>
    </location>
</feature>
<evidence type="ECO:0000313" key="13">
    <source>
        <dbReference type="EMBL" id="KAK7084762.1"/>
    </source>
</evidence>
<dbReference type="InterPro" id="IPR051163">
    <property type="entry name" value="Sodium:Solute_Symporter_SSF"/>
</dbReference>
<dbReference type="EMBL" id="JAXCGZ010001990">
    <property type="protein sequence ID" value="KAK7084762.1"/>
    <property type="molecule type" value="Genomic_DNA"/>
</dbReference>
<keyword evidence="4" id="KW-1003">Cell membrane</keyword>
<comment type="caution">
    <text evidence="13">The sequence shown here is derived from an EMBL/GenBank/DDBJ whole genome shotgun (WGS) entry which is preliminary data.</text>
</comment>
<dbReference type="AlphaFoldDB" id="A0AAN8XI45"/>
<feature type="transmembrane region" description="Helical" evidence="12">
    <location>
        <begin position="17"/>
        <end position="37"/>
    </location>
</feature>
<keyword evidence="5 12" id="KW-0812">Transmembrane</keyword>
<proteinExistence type="inferred from homology"/>
<keyword evidence="8" id="KW-0406">Ion transport</keyword>
<evidence type="ECO:0000256" key="1">
    <source>
        <dbReference type="ARBA" id="ARBA00004651"/>
    </source>
</evidence>
<keyword evidence="10" id="KW-0739">Sodium transport</keyword>
<sequence length="140" mass="15992">MAINVDDLVARFSWVDYLVFALMLAVSAGIGIFFGFFDKKRQDTQEFLMAGKSMTTFPVAMSLIASFMSAITLLGTPSEVYQFGFLYWLVGFSYIAVMPAAAYLYFPVFWELQVTSAYEYLEKRFHRSVRWLGSATFITQ</sequence>
<comment type="subcellular location">
    <subcellularLocation>
        <location evidence="1">Cell membrane</location>
        <topology evidence="1">Multi-pass membrane protein</topology>
    </subcellularLocation>
</comment>
<gene>
    <name evidence="13" type="ORF">SK128_014013</name>
</gene>
<feature type="non-terminal residue" evidence="13">
    <location>
        <position position="140"/>
    </location>
</feature>
<evidence type="ECO:0000313" key="14">
    <source>
        <dbReference type="Proteomes" id="UP001381693"/>
    </source>
</evidence>
<evidence type="ECO:0008006" key="15">
    <source>
        <dbReference type="Google" id="ProtNLM"/>
    </source>
</evidence>
<dbReference type="PROSITE" id="PS50283">
    <property type="entry name" value="NA_SOLUT_SYMP_3"/>
    <property type="match status" value="1"/>
</dbReference>
<evidence type="ECO:0000256" key="4">
    <source>
        <dbReference type="ARBA" id="ARBA00022475"/>
    </source>
</evidence>
<comment type="similarity">
    <text evidence="2 11">Belongs to the sodium:solute symporter (SSF) (TC 2.A.21) family.</text>
</comment>
<evidence type="ECO:0000256" key="9">
    <source>
        <dbReference type="ARBA" id="ARBA00023136"/>
    </source>
</evidence>
<dbReference type="InterPro" id="IPR001734">
    <property type="entry name" value="Na/solute_symporter"/>
</dbReference>
<evidence type="ECO:0000256" key="3">
    <source>
        <dbReference type="ARBA" id="ARBA00022448"/>
    </source>
</evidence>
<keyword evidence="14" id="KW-1185">Reference proteome</keyword>
<feature type="transmembrane region" description="Helical" evidence="12">
    <location>
        <begin position="86"/>
        <end position="106"/>
    </location>
</feature>
<name>A0AAN8XI45_HALRR</name>
<dbReference type="Gene3D" id="1.20.1730.10">
    <property type="entry name" value="Sodium/glucose cotransporter"/>
    <property type="match status" value="1"/>
</dbReference>
<evidence type="ECO:0000256" key="11">
    <source>
        <dbReference type="RuleBase" id="RU362091"/>
    </source>
</evidence>
<keyword evidence="7" id="KW-0915">Sodium</keyword>
<keyword evidence="3" id="KW-0813">Transport</keyword>
<dbReference type="GO" id="GO:0005886">
    <property type="term" value="C:plasma membrane"/>
    <property type="evidence" value="ECO:0007669"/>
    <property type="project" value="UniProtKB-SubCell"/>
</dbReference>